<name>A0ABX8U601_9ACTN</name>
<proteinExistence type="predicted"/>
<organism evidence="2 3">
    <name type="scientific">Nonomuraea coxensis DSM 45129</name>
    <dbReference type="NCBI Taxonomy" id="1122611"/>
    <lineage>
        <taxon>Bacteria</taxon>
        <taxon>Bacillati</taxon>
        <taxon>Actinomycetota</taxon>
        <taxon>Actinomycetes</taxon>
        <taxon>Streptosporangiales</taxon>
        <taxon>Streptosporangiaceae</taxon>
        <taxon>Nonomuraea</taxon>
    </lineage>
</organism>
<dbReference type="EMBL" id="CP068985">
    <property type="protein sequence ID" value="QYC43155.1"/>
    <property type="molecule type" value="Genomic_DNA"/>
</dbReference>
<feature type="transmembrane region" description="Helical" evidence="1">
    <location>
        <begin position="12"/>
        <end position="38"/>
    </location>
</feature>
<keyword evidence="1" id="KW-1133">Transmembrane helix</keyword>
<keyword evidence="3" id="KW-1185">Reference proteome</keyword>
<accession>A0ABX8U601</accession>
<sequence>MRFGNWDVRPLGGWTGCLLMIIVSVLLSVVLTVVVNWLL</sequence>
<keyword evidence="1" id="KW-0812">Transmembrane</keyword>
<evidence type="ECO:0000313" key="3">
    <source>
        <dbReference type="Proteomes" id="UP000824681"/>
    </source>
</evidence>
<gene>
    <name evidence="2" type="ORF">Nocox_27815</name>
</gene>
<evidence type="ECO:0000313" key="2">
    <source>
        <dbReference type="EMBL" id="QYC43155.1"/>
    </source>
</evidence>
<keyword evidence="1" id="KW-0472">Membrane</keyword>
<protein>
    <submittedName>
        <fullName evidence="2">Uncharacterized protein</fullName>
    </submittedName>
</protein>
<reference evidence="2 3" key="1">
    <citation type="journal article" date="2021" name="ACS Chem. Biol.">
        <title>Genomic-Led Discovery of a Novel Glycopeptide Antibiotic by Nonomuraea coxensis DSM 45129.</title>
        <authorList>
            <person name="Yushchuk O."/>
            <person name="Vior N.M."/>
            <person name="Andreo-Vidal A."/>
            <person name="Berini F."/>
            <person name="Ruckert C."/>
            <person name="Busche T."/>
            <person name="Binda E."/>
            <person name="Kalinowski J."/>
            <person name="Truman A.W."/>
            <person name="Marinelli F."/>
        </authorList>
    </citation>
    <scope>NUCLEOTIDE SEQUENCE [LARGE SCALE GENOMIC DNA]</scope>
    <source>
        <strain evidence="2 3">DSM 45129</strain>
    </source>
</reference>
<evidence type="ECO:0000256" key="1">
    <source>
        <dbReference type="SAM" id="Phobius"/>
    </source>
</evidence>
<dbReference type="Proteomes" id="UP000824681">
    <property type="component" value="Chromosome"/>
</dbReference>